<evidence type="ECO:0000313" key="9">
    <source>
        <dbReference type="Proteomes" id="UP000225706"/>
    </source>
</evidence>
<accession>A0A2B4RAW9</accession>
<evidence type="ECO:0000259" key="7">
    <source>
        <dbReference type="PROSITE" id="PS50950"/>
    </source>
</evidence>
<dbReference type="InterPro" id="IPR051703">
    <property type="entry name" value="NF-kappa-B_Signaling_Reg"/>
</dbReference>
<dbReference type="EMBL" id="LSMT01000997">
    <property type="protein sequence ID" value="PFX13362.1"/>
    <property type="molecule type" value="Genomic_DNA"/>
</dbReference>
<organism evidence="8 9">
    <name type="scientific">Stylophora pistillata</name>
    <name type="common">Smooth cauliflower coral</name>
    <dbReference type="NCBI Taxonomy" id="50429"/>
    <lineage>
        <taxon>Eukaryota</taxon>
        <taxon>Metazoa</taxon>
        <taxon>Cnidaria</taxon>
        <taxon>Anthozoa</taxon>
        <taxon>Hexacorallia</taxon>
        <taxon>Scleractinia</taxon>
        <taxon>Astrocoeniina</taxon>
        <taxon>Pocilloporidae</taxon>
        <taxon>Stylophora</taxon>
    </lineage>
</organism>
<protein>
    <recommendedName>
        <fullName evidence="7">THAP-type domain-containing protein</fullName>
    </recommendedName>
</protein>
<evidence type="ECO:0000313" key="8">
    <source>
        <dbReference type="EMBL" id="PFX13362.1"/>
    </source>
</evidence>
<dbReference type="GO" id="GO:0003677">
    <property type="term" value="F:DNA binding"/>
    <property type="evidence" value="ECO:0007669"/>
    <property type="project" value="UniProtKB-UniRule"/>
</dbReference>
<feature type="domain" description="THAP-type" evidence="7">
    <location>
        <begin position="1"/>
        <end position="101"/>
    </location>
</feature>
<keyword evidence="9" id="KW-1185">Reference proteome</keyword>
<dbReference type="GO" id="GO:0008270">
    <property type="term" value="F:zinc ion binding"/>
    <property type="evidence" value="ECO:0007669"/>
    <property type="project" value="UniProtKB-KW"/>
</dbReference>
<dbReference type="PANTHER" id="PTHR46609:SF8">
    <property type="entry name" value="YQAJ VIRAL RECOMBINASE DOMAIN-CONTAINING PROTEIN"/>
    <property type="match status" value="1"/>
</dbReference>
<dbReference type="InterPro" id="IPR006612">
    <property type="entry name" value="THAP_Znf"/>
</dbReference>
<name>A0A2B4RAW9_STYPI</name>
<dbReference type="STRING" id="50429.A0A2B4RAW9"/>
<evidence type="ECO:0000256" key="6">
    <source>
        <dbReference type="SAM" id="MobiDB-lite"/>
    </source>
</evidence>
<dbReference type="PROSITE" id="PS50950">
    <property type="entry name" value="ZF_THAP"/>
    <property type="match status" value="1"/>
</dbReference>
<feature type="compositionally biased region" description="Basic and acidic residues" evidence="6">
    <location>
        <begin position="113"/>
        <end position="127"/>
    </location>
</feature>
<keyword evidence="2 5" id="KW-0863">Zinc-finger</keyword>
<dbReference type="SUPFAM" id="SSF57716">
    <property type="entry name" value="Glucocorticoid receptor-like (DNA-binding domain)"/>
    <property type="match status" value="1"/>
</dbReference>
<keyword evidence="3" id="KW-0862">Zinc</keyword>
<evidence type="ECO:0000256" key="2">
    <source>
        <dbReference type="ARBA" id="ARBA00022771"/>
    </source>
</evidence>
<evidence type="ECO:0000256" key="4">
    <source>
        <dbReference type="ARBA" id="ARBA00023125"/>
    </source>
</evidence>
<evidence type="ECO:0000256" key="3">
    <source>
        <dbReference type="ARBA" id="ARBA00022833"/>
    </source>
</evidence>
<sequence>MVGTKHCCWGECKTDSRYADKWPKSLKELEESGKKVFIPFPKPSQDMAKCKRWLVACSREFFTEKNITRNTYICALHWPGEKGPTAEFPDPLKANLRPAQASRARAPKRKAPKERENPASKKQKLFDDNYEEQLSNDITVSDDHDQESQEVEPTVDESSFIDEECVDEDCAVIDTHSYVNPSGKLVSDQGSQTIYSKYELSAKFFWLRTLNCQNACVEYKCPYSIKDQTIEEGYKNTDFPETCDGKLQLKRSHKYFFQVELRTVLAESYEGPQADHDGERNEDVEKQKFFWLRTLNCQNACVEYKCPYSIKDQTIEEGYKNTDFPETCDGKLQLKRSHKYFFQVELRTVLAESYEGPQADHDGERNEDVEKQKVYYNITKLKRAL</sequence>
<keyword evidence="4 5" id="KW-0238">DNA-binding</keyword>
<feature type="compositionally biased region" description="Acidic residues" evidence="6">
    <location>
        <begin position="148"/>
        <end position="158"/>
    </location>
</feature>
<dbReference type="OrthoDB" id="5986118at2759"/>
<reference evidence="9" key="1">
    <citation type="journal article" date="2017" name="bioRxiv">
        <title>Comparative analysis of the genomes of Stylophora pistillata and Acropora digitifera provides evidence for extensive differences between species of corals.</title>
        <authorList>
            <person name="Voolstra C.R."/>
            <person name="Li Y."/>
            <person name="Liew Y.J."/>
            <person name="Baumgarten S."/>
            <person name="Zoccola D."/>
            <person name="Flot J.-F."/>
            <person name="Tambutte S."/>
            <person name="Allemand D."/>
            <person name="Aranda M."/>
        </authorList>
    </citation>
    <scope>NUCLEOTIDE SEQUENCE [LARGE SCALE GENOMIC DNA]</scope>
</reference>
<evidence type="ECO:0000256" key="5">
    <source>
        <dbReference type="PROSITE-ProRule" id="PRU00309"/>
    </source>
</evidence>
<comment type="caution">
    <text evidence="8">The sequence shown here is derived from an EMBL/GenBank/DDBJ whole genome shotgun (WGS) entry which is preliminary data.</text>
</comment>
<gene>
    <name evidence="8" type="ORF">AWC38_SpisGene22559</name>
</gene>
<dbReference type="AlphaFoldDB" id="A0A2B4RAW9"/>
<evidence type="ECO:0000256" key="1">
    <source>
        <dbReference type="ARBA" id="ARBA00022723"/>
    </source>
</evidence>
<dbReference type="Proteomes" id="UP000225706">
    <property type="component" value="Unassembled WGS sequence"/>
</dbReference>
<proteinExistence type="predicted"/>
<feature type="region of interest" description="Disordered" evidence="6">
    <location>
        <begin position="97"/>
        <end position="158"/>
    </location>
</feature>
<dbReference type="PANTHER" id="PTHR46609">
    <property type="entry name" value="EXONUCLEASE, PHAGE-TYPE/RECB, C-TERMINAL DOMAIN-CONTAINING PROTEIN"/>
    <property type="match status" value="1"/>
</dbReference>
<keyword evidence="1" id="KW-0479">Metal-binding</keyword>